<dbReference type="GO" id="GO:0015165">
    <property type="term" value="F:pyrimidine nucleotide-sugar transmembrane transporter activity"/>
    <property type="evidence" value="ECO:0007669"/>
    <property type="project" value="InterPro"/>
</dbReference>
<dbReference type="AlphaFoldDB" id="A0A7G2CG98"/>
<feature type="transmembrane region" description="Helical" evidence="5">
    <location>
        <begin position="137"/>
        <end position="157"/>
    </location>
</feature>
<evidence type="ECO:0000256" key="5">
    <source>
        <dbReference type="SAM" id="Phobius"/>
    </source>
</evidence>
<dbReference type="Proteomes" id="UP000515908">
    <property type="component" value="Chromosome 12"/>
</dbReference>
<feature type="transmembrane region" description="Helical" evidence="5">
    <location>
        <begin position="383"/>
        <end position="401"/>
    </location>
</feature>
<feature type="transmembrane region" description="Helical" evidence="5">
    <location>
        <begin position="271"/>
        <end position="289"/>
    </location>
</feature>
<dbReference type="InterPro" id="IPR037185">
    <property type="entry name" value="EmrE-like"/>
</dbReference>
<proteinExistence type="predicted"/>
<dbReference type="EMBL" id="LR877156">
    <property type="protein sequence ID" value="CAD2218850.1"/>
    <property type="molecule type" value="Genomic_DNA"/>
</dbReference>
<evidence type="ECO:0000256" key="3">
    <source>
        <dbReference type="ARBA" id="ARBA00022989"/>
    </source>
</evidence>
<reference evidence="7 8" key="1">
    <citation type="submission" date="2020-08" db="EMBL/GenBank/DDBJ databases">
        <authorList>
            <person name="Newling K."/>
            <person name="Davey J."/>
            <person name="Forrester S."/>
        </authorList>
    </citation>
    <scope>NUCLEOTIDE SEQUENCE [LARGE SCALE GENOMIC DNA]</scope>
    <source>
        <strain evidence="8">Crithidia deanei Carvalho (ATCC PRA-265)</strain>
    </source>
</reference>
<evidence type="ECO:0000256" key="6">
    <source>
        <dbReference type="SAM" id="SignalP"/>
    </source>
</evidence>
<dbReference type="PANTHER" id="PTHR10231">
    <property type="entry name" value="NUCLEOTIDE-SUGAR TRANSMEMBRANE TRANSPORTER"/>
    <property type="match status" value="1"/>
</dbReference>
<dbReference type="Pfam" id="PF04142">
    <property type="entry name" value="Nuc_sug_transp"/>
    <property type="match status" value="2"/>
</dbReference>
<evidence type="ECO:0000313" key="8">
    <source>
        <dbReference type="Proteomes" id="UP000515908"/>
    </source>
</evidence>
<feature type="signal peptide" evidence="6">
    <location>
        <begin position="1"/>
        <end position="18"/>
    </location>
</feature>
<evidence type="ECO:0000313" key="7">
    <source>
        <dbReference type="EMBL" id="CAD2218850.1"/>
    </source>
</evidence>
<keyword evidence="7" id="KW-0813">Transport</keyword>
<name>A0A7G2CG98_9TRYP</name>
<evidence type="ECO:0000256" key="2">
    <source>
        <dbReference type="ARBA" id="ARBA00022692"/>
    </source>
</evidence>
<dbReference type="SUPFAM" id="SSF103481">
    <property type="entry name" value="Multidrug resistance efflux transporter EmrE"/>
    <property type="match status" value="1"/>
</dbReference>
<feature type="transmembrane region" description="Helical" evidence="5">
    <location>
        <begin position="163"/>
        <end position="184"/>
    </location>
</feature>
<dbReference type="VEuPathDB" id="TriTrypDB:ADEAN_000634300"/>
<feature type="transmembrane region" description="Helical" evidence="5">
    <location>
        <begin position="356"/>
        <end position="377"/>
    </location>
</feature>
<feature type="chain" id="PRO_5028905794" evidence="6">
    <location>
        <begin position="19"/>
        <end position="403"/>
    </location>
</feature>
<keyword evidence="8" id="KW-1185">Reference proteome</keyword>
<feature type="transmembrane region" description="Helical" evidence="5">
    <location>
        <begin position="327"/>
        <end position="349"/>
    </location>
</feature>
<dbReference type="GO" id="GO:0000139">
    <property type="term" value="C:Golgi membrane"/>
    <property type="evidence" value="ECO:0007669"/>
    <property type="project" value="InterPro"/>
</dbReference>
<sequence>MSALQSICLVLLVAQNAASVVLSRYSRHSVPKEEQFYSLSTVVSQEVVKYAVFFSLFVHHLLGDNNNNNNNERRESNAVVNEKNDAVVVIEEENAMFLHNNNNNYKTYRKLSYRCLRQNVTLILRQYRNVIFKKETLLMGVPAALYTFQGFIFFFSMSRIDPLTFQILAQSRVFFTAVLSVIFLNRKISRAQSLCLLFLVLGSILTQVPDSVWQASKKTETETSNKKSRADALWGSLACLTQSLSSSFAGVYMEKLMKGSKVTLAEKSLQLGLFALPFAFLTMLVVQVWPNWQQQRQHNAQHDVHYNIFSRPHQTYAVRPFYYFEGYHHIVTLLVIACQAGGGIIITLIMRYSSNIAKVFATSISVLVCGVLSWMIWGLTPGLLFTVGAVIVIASTVRYSLVS</sequence>
<keyword evidence="3 5" id="KW-1133">Transmembrane helix</keyword>
<comment type="subcellular location">
    <subcellularLocation>
        <location evidence="1">Membrane</location>
        <topology evidence="1">Multi-pass membrane protein</topology>
    </subcellularLocation>
</comment>
<keyword evidence="6" id="KW-0732">Signal</keyword>
<accession>A0A7G2CG98</accession>
<keyword evidence="4 5" id="KW-0472">Membrane</keyword>
<organism evidence="7 8">
    <name type="scientific">Angomonas deanei</name>
    <dbReference type="NCBI Taxonomy" id="59799"/>
    <lineage>
        <taxon>Eukaryota</taxon>
        <taxon>Discoba</taxon>
        <taxon>Euglenozoa</taxon>
        <taxon>Kinetoplastea</taxon>
        <taxon>Metakinetoplastina</taxon>
        <taxon>Trypanosomatida</taxon>
        <taxon>Trypanosomatidae</taxon>
        <taxon>Strigomonadinae</taxon>
        <taxon>Angomonas</taxon>
    </lineage>
</organism>
<keyword evidence="7" id="KW-0762">Sugar transport</keyword>
<evidence type="ECO:0000256" key="4">
    <source>
        <dbReference type="ARBA" id="ARBA00023136"/>
    </source>
</evidence>
<dbReference type="InterPro" id="IPR007271">
    <property type="entry name" value="Nuc_sug_transpt"/>
</dbReference>
<gene>
    <name evidence="7" type="ORF">ADEAN_000634300</name>
</gene>
<keyword evidence="2 5" id="KW-0812">Transmembrane</keyword>
<evidence type="ECO:0000256" key="1">
    <source>
        <dbReference type="ARBA" id="ARBA00004141"/>
    </source>
</evidence>
<protein>
    <submittedName>
        <fullName evidence="7">Nucleotide-sugar transporter/UAA transporter family, putative</fullName>
    </submittedName>
</protein>